<reference evidence="4 5" key="1">
    <citation type="journal article" date="2013" name="Curr. Biol.">
        <title>The Genome of the Foraminiferan Reticulomyxa filosa.</title>
        <authorList>
            <person name="Glockner G."/>
            <person name="Hulsmann N."/>
            <person name="Schleicher M."/>
            <person name="Noegel A.A."/>
            <person name="Eichinger L."/>
            <person name="Gallinger C."/>
            <person name="Pawlowski J."/>
            <person name="Sierra R."/>
            <person name="Euteneuer U."/>
            <person name="Pillet L."/>
            <person name="Moustafa A."/>
            <person name="Platzer M."/>
            <person name="Groth M."/>
            <person name="Szafranski K."/>
            <person name="Schliwa M."/>
        </authorList>
    </citation>
    <scope>NUCLEOTIDE SEQUENCE [LARGE SCALE GENOMIC DNA]</scope>
</reference>
<organism evidence="4 5">
    <name type="scientific">Reticulomyxa filosa</name>
    <dbReference type="NCBI Taxonomy" id="46433"/>
    <lineage>
        <taxon>Eukaryota</taxon>
        <taxon>Sar</taxon>
        <taxon>Rhizaria</taxon>
        <taxon>Retaria</taxon>
        <taxon>Foraminifera</taxon>
        <taxon>Monothalamids</taxon>
        <taxon>Reticulomyxidae</taxon>
        <taxon>Reticulomyxa</taxon>
    </lineage>
</organism>
<dbReference type="PANTHER" id="PTHR22847">
    <property type="entry name" value="WD40 REPEAT PROTEIN"/>
    <property type="match status" value="1"/>
</dbReference>
<evidence type="ECO:0000256" key="3">
    <source>
        <dbReference type="PROSITE-ProRule" id="PRU00221"/>
    </source>
</evidence>
<protein>
    <submittedName>
        <fullName evidence="4">Uncharacterized protein</fullName>
    </submittedName>
</protein>
<name>X6P1S5_RETFI</name>
<dbReference type="PROSITE" id="PS50294">
    <property type="entry name" value="WD_REPEATS_REGION"/>
    <property type="match status" value="2"/>
</dbReference>
<dbReference type="PROSITE" id="PS00678">
    <property type="entry name" value="WD_REPEATS_1"/>
    <property type="match status" value="1"/>
</dbReference>
<dbReference type="InterPro" id="IPR001680">
    <property type="entry name" value="WD40_rpt"/>
</dbReference>
<accession>X6P1S5</accession>
<dbReference type="Pfam" id="PF00400">
    <property type="entry name" value="WD40"/>
    <property type="match status" value="2"/>
</dbReference>
<evidence type="ECO:0000256" key="1">
    <source>
        <dbReference type="ARBA" id="ARBA00022574"/>
    </source>
</evidence>
<dbReference type="InterPro" id="IPR036322">
    <property type="entry name" value="WD40_repeat_dom_sf"/>
</dbReference>
<keyword evidence="1 3" id="KW-0853">WD repeat</keyword>
<dbReference type="SMART" id="SM00320">
    <property type="entry name" value="WD40"/>
    <property type="match status" value="2"/>
</dbReference>
<sequence length="308" mass="35947">MKQINKEIMDIVHENISFVFIFDGFDEIFDKYNNNNNGDIFMNINRIFIHVAKTEDIREKYFDGDSIAKYVFKKVDNHKYQFLYKSSQEYLIFFHGDPMILLLIINNFNNNLKHMFQNYLLINNIKINYAILDRVFLEGTDFTNATKVNFTNASMTDIYFGEYAYLERHIDVVKGIQFSPDGTKIVSYSNDKIIQIWDAFSRKQLHVLEGHSDEIRSAQRVNSMKFSLDDSKIISGSTDNSIRIWDVSSGTHLLSLERHEKEIISYSYNKIIRILDTLSGQQLQLLEGYTHDVNGIQLSSNGLKCLSY</sequence>
<evidence type="ECO:0000313" key="4">
    <source>
        <dbReference type="EMBL" id="ETO32490.1"/>
    </source>
</evidence>
<comment type="caution">
    <text evidence="4">The sequence shown here is derived from an EMBL/GenBank/DDBJ whole genome shotgun (WGS) entry which is preliminary data.</text>
</comment>
<dbReference type="AlphaFoldDB" id="X6P1S5"/>
<dbReference type="PROSITE" id="PS50082">
    <property type="entry name" value="WD_REPEATS_2"/>
    <property type="match status" value="2"/>
</dbReference>
<dbReference type="Proteomes" id="UP000023152">
    <property type="component" value="Unassembled WGS sequence"/>
</dbReference>
<gene>
    <name evidence="4" type="ORF">RFI_04627</name>
</gene>
<feature type="repeat" description="WD" evidence="3">
    <location>
        <begin position="221"/>
        <end position="255"/>
    </location>
</feature>
<dbReference type="EMBL" id="ASPP01004167">
    <property type="protein sequence ID" value="ETO32490.1"/>
    <property type="molecule type" value="Genomic_DNA"/>
</dbReference>
<keyword evidence="2" id="KW-0677">Repeat</keyword>
<dbReference type="Gene3D" id="2.130.10.10">
    <property type="entry name" value="YVTN repeat-like/Quinoprotein amine dehydrogenase"/>
    <property type="match status" value="2"/>
</dbReference>
<evidence type="ECO:0000256" key="2">
    <source>
        <dbReference type="ARBA" id="ARBA00022737"/>
    </source>
</evidence>
<dbReference type="GO" id="GO:1990234">
    <property type="term" value="C:transferase complex"/>
    <property type="evidence" value="ECO:0007669"/>
    <property type="project" value="UniProtKB-ARBA"/>
</dbReference>
<dbReference type="InterPro" id="IPR015943">
    <property type="entry name" value="WD40/YVTN_repeat-like_dom_sf"/>
</dbReference>
<dbReference type="SUPFAM" id="SSF50978">
    <property type="entry name" value="WD40 repeat-like"/>
    <property type="match status" value="1"/>
</dbReference>
<feature type="repeat" description="WD" evidence="3">
    <location>
        <begin position="166"/>
        <end position="207"/>
    </location>
</feature>
<dbReference type="PANTHER" id="PTHR22847:SF637">
    <property type="entry name" value="WD REPEAT DOMAIN 5B"/>
    <property type="match status" value="1"/>
</dbReference>
<dbReference type="InterPro" id="IPR019775">
    <property type="entry name" value="WD40_repeat_CS"/>
</dbReference>
<evidence type="ECO:0000313" key="5">
    <source>
        <dbReference type="Proteomes" id="UP000023152"/>
    </source>
</evidence>
<keyword evidence="5" id="KW-1185">Reference proteome</keyword>
<proteinExistence type="predicted"/>